<keyword evidence="2" id="KW-1133">Transmembrane helix</keyword>
<keyword evidence="1" id="KW-0175">Coiled coil</keyword>
<gene>
    <name evidence="3" type="ORF">Ana3638_04990</name>
</gene>
<keyword evidence="4" id="KW-1185">Reference proteome</keyword>
<evidence type="ECO:0000313" key="4">
    <source>
        <dbReference type="Proteomes" id="UP000464314"/>
    </source>
</evidence>
<dbReference type="Proteomes" id="UP000464314">
    <property type="component" value="Chromosome"/>
</dbReference>
<organism evidence="3 4">
    <name type="scientific">Anaerocolumna sedimenticola</name>
    <dbReference type="NCBI Taxonomy" id="2696063"/>
    <lineage>
        <taxon>Bacteria</taxon>
        <taxon>Bacillati</taxon>
        <taxon>Bacillota</taxon>
        <taxon>Clostridia</taxon>
        <taxon>Lachnospirales</taxon>
        <taxon>Lachnospiraceae</taxon>
        <taxon>Anaerocolumna</taxon>
    </lineage>
</organism>
<evidence type="ECO:0000313" key="3">
    <source>
        <dbReference type="EMBL" id="QHQ60209.1"/>
    </source>
</evidence>
<name>A0A6P1TJB6_9FIRM</name>
<feature type="transmembrane region" description="Helical" evidence="2">
    <location>
        <begin position="176"/>
        <end position="197"/>
    </location>
</feature>
<evidence type="ECO:0000256" key="1">
    <source>
        <dbReference type="SAM" id="Coils"/>
    </source>
</evidence>
<feature type="transmembrane region" description="Helical" evidence="2">
    <location>
        <begin position="149"/>
        <end position="170"/>
    </location>
</feature>
<sequence>MESNILSGGLDDVNRLKDILSELNDYMDSNDALASEESRLEKTIKNKEKAITEEIASTTKKRKDEIEATYDDQLEKTRLRAKKIRNKKEKSKSAKISERIETETSQLKEEYRQMVLETKAILKQKKVPAFCNTKLFYALFLPTGMGDMAIILLSLIIILLIIPCFFYFYVIPDEKMIYLILIYFITVIFFGGSYMLIDNNVKDKHMQTIKRIYNIRLQIGENKKKREKIRKRILKDKDESQYGLDNFNQELSELDYELKSIMEQKKEALNTFENNTRLVIGDEIRARSQEELNSLKKEYGEVYVKIKDTEEKIKVLSMEIANKYEAYLGKEFMSVDKLNILSDIIIENDLKTISEALGYYKEGNY</sequence>
<evidence type="ECO:0000256" key="2">
    <source>
        <dbReference type="SAM" id="Phobius"/>
    </source>
</evidence>
<reference evidence="3 4" key="1">
    <citation type="submission" date="2020-01" db="EMBL/GenBank/DDBJ databases">
        <title>Genome analysis of Anaerocolumna sp. CBA3638.</title>
        <authorList>
            <person name="Kim J."/>
            <person name="Roh S.W."/>
        </authorList>
    </citation>
    <scope>NUCLEOTIDE SEQUENCE [LARGE SCALE GENOMIC DNA]</scope>
    <source>
        <strain evidence="3 4">CBA3638</strain>
    </source>
</reference>
<dbReference type="EMBL" id="CP048000">
    <property type="protein sequence ID" value="QHQ60209.1"/>
    <property type="molecule type" value="Genomic_DNA"/>
</dbReference>
<dbReference type="KEGG" id="anr:Ana3638_04990"/>
<protein>
    <submittedName>
        <fullName evidence="3">Uncharacterized protein</fullName>
    </submittedName>
</protein>
<proteinExistence type="predicted"/>
<feature type="coiled-coil region" evidence="1">
    <location>
        <begin position="244"/>
        <end position="326"/>
    </location>
</feature>
<dbReference type="RefSeq" id="WP_161837045.1">
    <property type="nucleotide sequence ID" value="NZ_CP048000.1"/>
</dbReference>
<dbReference type="AlphaFoldDB" id="A0A6P1TJB6"/>
<accession>A0A6P1TJB6</accession>
<feature type="coiled-coil region" evidence="1">
    <location>
        <begin position="30"/>
        <end position="94"/>
    </location>
</feature>
<keyword evidence="2" id="KW-0472">Membrane</keyword>
<keyword evidence="2" id="KW-0812">Transmembrane</keyword>